<protein>
    <submittedName>
        <fullName evidence="1">Glycosyltransferase family 1 protein</fullName>
    </submittedName>
</protein>
<keyword evidence="2" id="KW-1185">Reference proteome</keyword>
<evidence type="ECO:0000313" key="2">
    <source>
        <dbReference type="Proteomes" id="UP001195965"/>
    </source>
</evidence>
<dbReference type="EMBL" id="CP127526">
    <property type="protein sequence ID" value="XRI74075.1"/>
    <property type="molecule type" value="Genomic_DNA"/>
</dbReference>
<sequence>MNKPQNNLRVLMEMRPALDGFYGIPQETRLLYGVLASLPDVELSGLLQMSKRSVRGGVYGHKALSEAERVHRFARVVVALKGRTAVDWKGDVSEWLDNFARGWRLRWKAWTGMGAIPLGHFETRYFRDFVWQELYGRSLPAADREAVLRGDYRICAYPWRHMHLVGIERSQLSLRSRYPRLNTRGVDVLIAQTPFPARVSRGTALIVHYHDAIPVLMPHTISDRAFHQASHFQAMAANVRAGAHFACVSDATRRDLLNLFPEAEPLAHTIHNMLPSHYFPAEPEPERIPGIVRRHLHGEYEGKIKGKKDKFKVYKLSRQFGNEEEKTRFYADALGPESRFVLMVSTVEPRKNHSRLLEAWEALRSMEDPALKLIIVGHIGWDYQTALEGFLPWIEQGSLFLLHSVPADALRLLFRQAVVTVCPSVGEGFDFSGVEAMRCGGVVAASDIPVHREVYGDAARYFDPYDTGSLVQTLRQMIYHEDASAIQAELRAAGATQSARYLPEKILPQWQDLLWQVGKPSP</sequence>
<evidence type="ECO:0000313" key="1">
    <source>
        <dbReference type="EMBL" id="XRI74075.1"/>
    </source>
</evidence>
<accession>A0ACD5HGF3</accession>
<name>A0ACD5HGF3_9PROT</name>
<reference evidence="1 2" key="1">
    <citation type="journal article" date="2021" name="ISME J.">
        <title>Genomic evolution of the class Acidithiobacillia: deep-branching Proteobacteria living in extreme acidic conditions.</title>
        <authorList>
            <person name="Moya-Beltran A."/>
            <person name="Beard S."/>
            <person name="Rojas-Villalobos C."/>
            <person name="Issotta F."/>
            <person name="Gallardo Y."/>
            <person name="Ulloa R."/>
            <person name="Giaveno A."/>
            <person name="Degli Esposti M."/>
            <person name="Johnson D.B."/>
            <person name="Quatrini R."/>
        </authorList>
    </citation>
    <scope>NUCLEOTIDE SEQUENCE [LARGE SCALE GENOMIC DNA]</scope>
    <source>
        <strain evidence="1 2">GG1-14</strain>
    </source>
</reference>
<dbReference type="Proteomes" id="UP001195965">
    <property type="component" value="Chromosome"/>
</dbReference>
<proteinExistence type="predicted"/>
<organism evidence="1 2">
    <name type="scientific">Acidithiobacillus montserratensis</name>
    <dbReference type="NCBI Taxonomy" id="2729135"/>
    <lineage>
        <taxon>Bacteria</taxon>
        <taxon>Pseudomonadati</taxon>
        <taxon>Pseudomonadota</taxon>
        <taxon>Acidithiobacillia</taxon>
        <taxon>Acidithiobacillales</taxon>
        <taxon>Acidithiobacillaceae</taxon>
        <taxon>Acidithiobacillus</taxon>
    </lineage>
</organism>
<gene>
    <name evidence="1" type="ORF">HHS34_002475</name>
</gene>